<feature type="domain" description="Protein argonaute Mid" evidence="1">
    <location>
        <begin position="52"/>
        <end position="92"/>
    </location>
</feature>
<feature type="domain" description="Argonaute linker 2" evidence="2">
    <location>
        <begin position="3"/>
        <end position="44"/>
    </location>
</feature>
<dbReference type="PANTHER" id="PTHR22891">
    <property type="entry name" value="EUKARYOTIC TRANSLATION INITIATION FACTOR 2C"/>
    <property type="match status" value="1"/>
</dbReference>
<name>A0A2P2LBJ1_RHIMU</name>
<evidence type="ECO:0000259" key="1">
    <source>
        <dbReference type="Pfam" id="PF16487"/>
    </source>
</evidence>
<dbReference type="InterPro" id="IPR032473">
    <property type="entry name" value="Argonaute_Mid_dom"/>
</dbReference>
<dbReference type="AlphaFoldDB" id="A0A2P2LBJ1"/>
<sequence>MRILTDVMKRNNYEAEPMLHSCGITINSHFTQVQGRMLSAPRLKVGNGDDVTPRNGRWNFNHKKFVEPARIENWAVVNFSAYCDIRGLCRDLAKFGEMKGIVSCTKFYTMILVPRFFVENIAFLFFL</sequence>
<evidence type="ECO:0000313" key="3">
    <source>
        <dbReference type="EMBL" id="MBX15331.1"/>
    </source>
</evidence>
<accession>A0A2P2LBJ1</accession>
<dbReference type="Gene3D" id="3.40.50.2300">
    <property type="match status" value="1"/>
</dbReference>
<dbReference type="EMBL" id="GGEC01034847">
    <property type="protein sequence ID" value="MBX15331.1"/>
    <property type="molecule type" value="Transcribed_RNA"/>
</dbReference>
<dbReference type="Pfam" id="PF16487">
    <property type="entry name" value="ArgoMid"/>
    <property type="match status" value="1"/>
</dbReference>
<protein>
    <submittedName>
        <fullName evidence="3">Uncharacterized protein</fullName>
    </submittedName>
</protein>
<organism evidence="3">
    <name type="scientific">Rhizophora mucronata</name>
    <name type="common">Asiatic mangrove</name>
    <dbReference type="NCBI Taxonomy" id="61149"/>
    <lineage>
        <taxon>Eukaryota</taxon>
        <taxon>Viridiplantae</taxon>
        <taxon>Streptophyta</taxon>
        <taxon>Embryophyta</taxon>
        <taxon>Tracheophyta</taxon>
        <taxon>Spermatophyta</taxon>
        <taxon>Magnoliopsida</taxon>
        <taxon>eudicotyledons</taxon>
        <taxon>Gunneridae</taxon>
        <taxon>Pentapetalae</taxon>
        <taxon>rosids</taxon>
        <taxon>fabids</taxon>
        <taxon>Malpighiales</taxon>
        <taxon>Rhizophoraceae</taxon>
        <taxon>Rhizophora</taxon>
    </lineage>
</organism>
<dbReference type="InterPro" id="IPR032472">
    <property type="entry name" value="ArgoL2"/>
</dbReference>
<evidence type="ECO:0000259" key="2">
    <source>
        <dbReference type="Pfam" id="PF16488"/>
    </source>
</evidence>
<dbReference type="Pfam" id="PF16488">
    <property type="entry name" value="ArgoL2"/>
    <property type="match status" value="1"/>
</dbReference>
<reference evidence="3" key="1">
    <citation type="submission" date="2018-02" db="EMBL/GenBank/DDBJ databases">
        <title>Rhizophora mucronata_Transcriptome.</title>
        <authorList>
            <person name="Meera S.P."/>
            <person name="Sreeshan A."/>
            <person name="Augustine A."/>
        </authorList>
    </citation>
    <scope>NUCLEOTIDE SEQUENCE</scope>
    <source>
        <tissue evidence="3">Leaf</tissue>
    </source>
</reference>
<proteinExistence type="predicted"/>